<dbReference type="RefSeq" id="WP_189064265.1">
    <property type="nucleotide sequence ID" value="NZ_BMQM01000006.1"/>
</dbReference>
<gene>
    <name evidence="1" type="ORF">GCM10008959_13940</name>
</gene>
<reference evidence="2" key="1">
    <citation type="journal article" date="2019" name="Int. J. Syst. Evol. Microbiol.">
        <title>The Global Catalogue of Microorganisms (GCM) 10K type strain sequencing project: providing services to taxonomists for standard genome sequencing and annotation.</title>
        <authorList>
            <consortium name="The Broad Institute Genomics Platform"/>
            <consortium name="The Broad Institute Genome Sequencing Center for Infectious Disease"/>
            <person name="Wu L."/>
            <person name="Ma J."/>
        </authorList>
    </citation>
    <scope>NUCLEOTIDE SEQUENCE [LARGE SCALE GENOMIC DNA]</scope>
    <source>
        <strain evidence="2">JCM 31404</strain>
    </source>
</reference>
<evidence type="ECO:0000313" key="1">
    <source>
        <dbReference type="EMBL" id="GGR53531.1"/>
    </source>
</evidence>
<dbReference type="SUPFAM" id="SSF46689">
    <property type="entry name" value="Homeodomain-like"/>
    <property type="match status" value="1"/>
</dbReference>
<accession>A0ABQ2RRU8</accession>
<protein>
    <recommendedName>
        <fullName evidence="3">Transposase</fullName>
    </recommendedName>
</protein>
<organism evidence="1 2">
    <name type="scientific">Deinococcus seoulensis</name>
    <dbReference type="NCBI Taxonomy" id="1837379"/>
    <lineage>
        <taxon>Bacteria</taxon>
        <taxon>Thermotogati</taxon>
        <taxon>Deinococcota</taxon>
        <taxon>Deinococci</taxon>
        <taxon>Deinococcales</taxon>
        <taxon>Deinococcaceae</taxon>
        <taxon>Deinococcus</taxon>
    </lineage>
</organism>
<dbReference type="Pfam" id="PF13565">
    <property type="entry name" value="HTH_32"/>
    <property type="match status" value="1"/>
</dbReference>
<evidence type="ECO:0000313" key="2">
    <source>
        <dbReference type="Proteomes" id="UP000634308"/>
    </source>
</evidence>
<name>A0ABQ2RRU8_9DEIO</name>
<keyword evidence="2" id="KW-1185">Reference proteome</keyword>
<dbReference type="InterPro" id="IPR009057">
    <property type="entry name" value="Homeodomain-like_sf"/>
</dbReference>
<sequence length="130" mass="14688">MTRTPHVGSRGHTLELRERIVTAVREGHSRHSVARAFAVDPDTVRRYLALAEQGRLHYVGSSSGRPRRVTAQHEEHLLRQLDEHPNATLTEHARLLQEATGLTVSFKTVDRVFARRGVTRDRTAGRQKPA</sequence>
<evidence type="ECO:0008006" key="3">
    <source>
        <dbReference type="Google" id="ProtNLM"/>
    </source>
</evidence>
<dbReference type="Proteomes" id="UP000634308">
    <property type="component" value="Unassembled WGS sequence"/>
</dbReference>
<dbReference type="EMBL" id="BMQM01000006">
    <property type="protein sequence ID" value="GGR53531.1"/>
    <property type="molecule type" value="Genomic_DNA"/>
</dbReference>
<proteinExistence type="predicted"/>
<comment type="caution">
    <text evidence="1">The sequence shown here is derived from an EMBL/GenBank/DDBJ whole genome shotgun (WGS) entry which is preliminary data.</text>
</comment>